<comment type="similarity">
    <text evidence="1">Belongs to the universal stress protein A family.</text>
</comment>
<evidence type="ECO:0000256" key="2">
    <source>
        <dbReference type="SAM" id="MobiDB-lite"/>
    </source>
</evidence>
<evidence type="ECO:0000313" key="4">
    <source>
        <dbReference type="EMBL" id="MFI7873448.1"/>
    </source>
</evidence>
<proteinExistence type="inferred from homology"/>
<feature type="compositionally biased region" description="Polar residues" evidence="2">
    <location>
        <begin position="305"/>
        <end position="316"/>
    </location>
</feature>
<dbReference type="Pfam" id="PF00582">
    <property type="entry name" value="Usp"/>
    <property type="match status" value="2"/>
</dbReference>
<feature type="region of interest" description="Disordered" evidence="2">
    <location>
        <begin position="267"/>
        <end position="316"/>
    </location>
</feature>
<dbReference type="PANTHER" id="PTHR31964:SF113">
    <property type="entry name" value="USPA DOMAIN-CONTAINING PROTEIN"/>
    <property type="match status" value="1"/>
</dbReference>
<reference evidence="4 5" key="1">
    <citation type="submission" date="2024-07" db="EMBL/GenBank/DDBJ databases">
        <title>Whole genome sequencing of Prodigiosin pigment-producing Streptomyces salinarius isolated from rhizosphere soil of Arachis hypogaea.</title>
        <authorList>
            <person name="Vidhya A."/>
            <person name="Ramya S."/>
        </authorList>
    </citation>
    <scope>NUCLEOTIDE SEQUENCE [LARGE SCALE GENOMIC DNA]</scope>
    <source>
        <strain evidence="4 5">VRMG2420</strain>
    </source>
</reference>
<dbReference type="Gene3D" id="3.40.50.620">
    <property type="entry name" value="HUPs"/>
    <property type="match status" value="2"/>
</dbReference>
<evidence type="ECO:0000256" key="1">
    <source>
        <dbReference type="ARBA" id="ARBA00008791"/>
    </source>
</evidence>
<comment type="caution">
    <text evidence="4">The sequence shown here is derived from an EMBL/GenBank/DDBJ whole genome shotgun (WGS) entry which is preliminary data.</text>
</comment>
<keyword evidence="5" id="KW-1185">Reference proteome</keyword>
<organism evidence="4 5">
    <name type="scientific">Streptomyces salinarius</name>
    <dbReference type="NCBI Taxonomy" id="2762598"/>
    <lineage>
        <taxon>Bacteria</taxon>
        <taxon>Bacillati</taxon>
        <taxon>Actinomycetota</taxon>
        <taxon>Actinomycetes</taxon>
        <taxon>Kitasatosporales</taxon>
        <taxon>Streptomycetaceae</taxon>
        <taxon>Streptomyces</taxon>
    </lineage>
</organism>
<dbReference type="EMBL" id="JBITPR010000046">
    <property type="protein sequence ID" value="MFI7873448.1"/>
    <property type="molecule type" value="Genomic_DNA"/>
</dbReference>
<feature type="domain" description="UspA" evidence="3">
    <location>
        <begin position="1"/>
        <end position="141"/>
    </location>
</feature>
<evidence type="ECO:0000259" key="3">
    <source>
        <dbReference type="Pfam" id="PF00582"/>
    </source>
</evidence>
<feature type="domain" description="UspA" evidence="3">
    <location>
        <begin position="149"/>
        <end position="267"/>
    </location>
</feature>
<sequence length="316" mass="32690">MTQTVVVGVDGSPSSSRAVRTAAREAELRGAGLRLVHAFGWPMPHVPPGGPPWNPDTLDLRELADGTLADAERLAREVAPHVETTRHVTVGEPLMVLEIASRTASVVVVGSRGLNAFTSLLLGSAAGHLAAHARCPVLVVRGRGAPNGPVLLGVDDAPACRGAVRFAFSEASLRGAELLAVHVSGSGSVDAYDGPADPPFVTRDARHERVHAEHVLDSVLAAPADEYAHVTVRRMPVVGRVRPTLVEASADAQLLVVGARGRGGFAGPAARFRQPGSPAPMRSAPSSSPATPVLQCREPGRGLCSSESGPPSDLGQ</sequence>
<dbReference type="Proteomes" id="UP001614264">
    <property type="component" value="Unassembled WGS sequence"/>
</dbReference>
<dbReference type="InterPro" id="IPR006016">
    <property type="entry name" value="UspA"/>
</dbReference>
<protein>
    <submittedName>
        <fullName evidence="4">Universal stress protein</fullName>
    </submittedName>
</protein>
<accession>A0ABW8BF61</accession>
<feature type="compositionally biased region" description="Low complexity" evidence="2">
    <location>
        <begin position="267"/>
        <end position="292"/>
    </location>
</feature>
<dbReference type="PRINTS" id="PR01438">
    <property type="entry name" value="UNVRSLSTRESS"/>
</dbReference>
<dbReference type="RefSeq" id="WP_366531830.1">
    <property type="nucleotide sequence ID" value="NZ_JBITPR010000046.1"/>
</dbReference>
<name>A0ABW8BF61_9ACTN</name>
<evidence type="ECO:0000313" key="5">
    <source>
        <dbReference type="Proteomes" id="UP001614264"/>
    </source>
</evidence>
<dbReference type="SUPFAM" id="SSF52402">
    <property type="entry name" value="Adenine nucleotide alpha hydrolases-like"/>
    <property type="match status" value="2"/>
</dbReference>
<dbReference type="PANTHER" id="PTHR31964">
    <property type="entry name" value="ADENINE NUCLEOTIDE ALPHA HYDROLASES-LIKE SUPERFAMILY PROTEIN"/>
    <property type="match status" value="1"/>
</dbReference>
<gene>
    <name evidence="4" type="ORF">AB4829_22930</name>
</gene>
<dbReference type="InterPro" id="IPR006015">
    <property type="entry name" value="Universal_stress_UspA"/>
</dbReference>
<dbReference type="InterPro" id="IPR014729">
    <property type="entry name" value="Rossmann-like_a/b/a_fold"/>
</dbReference>